<organism evidence="4">
    <name type="scientific">Mustela putorius furo</name>
    <name type="common">European domestic ferret</name>
    <name type="synonym">Mustela furo</name>
    <dbReference type="NCBI Taxonomy" id="9669"/>
    <lineage>
        <taxon>Eukaryota</taxon>
        <taxon>Metazoa</taxon>
        <taxon>Chordata</taxon>
        <taxon>Craniata</taxon>
        <taxon>Vertebrata</taxon>
        <taxon>Euteleostomi</taxon>
        <taxon>Mammalia</taxon>
        <taxon>Eutheria</taxon>
        <taxon>Laurasiatheria</taxon>
        <taxon>Carnivora</taxon>
        <taxon>Caniformia</taxon>
        <taxon>Musteloidea</taxon>
        <taxon>Mustelidae</taxon>
        <taxon>Mustelinae</taxon>
        <taxon>Mustela</taxon>
    </lineage>
</organism>
<feature type="compositionally biased region" description="Low complexity" evidence="2">
    <location>
        <begin position="22"/>
        <end position="41"/>
    </location>
</feature>
<feature type="compositionally biased region" description="Low complexity" evidence="2">
    <location>
        <begin position="62"/>
        <end position="85"/>
    </location>
</feature>
<evidence type="ECO:0000259" key="3">
    <source>
        <dbReference type="Pfam" id="PF06047"/>
    </source>
</evidence>
<dbReference type="InterPro" id="IPR040466">
    <property type="entry name" value="NKAP"/>
</dbReference>
<dbReference type="OMA" id="DEEEIMH"/>
<dbReference type="eggNOG" id="KOG2812">
    <property type="taxonomic scope" value="Eukaryota"/>
</dbReference>
<dbReference type="GO" id="GO:0005634">
    <property type="term" value="C:nucleus"/>
    <property type="evidence" value="ECO:0007669"/>
    <property type="project" value="TreeGrafter"/>
</dbReference>
<dbReference type="EMBL" id="AEYP01098814">
    <property type="status" value="NOT_ANNOTATED_CDS"/>
    <property type="molecule type" value="Genomic_DNA"/>
</dbReference>
<proteinExistence type="inferred from homology"/>
<dbReference type="Ensembl" id="ENSMPUT00000001309.1">
    <property type="protein sequence ID" value="ENSMPUP00000001282.1"/>
    <property type="gene ID" value="ENSMPUG00000001293.1"/>
</dbReference>
<feature type="domain" description="NF-kappa-B-activating protein C-terminal" evidence="3">
    <location>
        <begin position="282"/>
        <end position="366"/>
    </location>
</feature>
<accession>M3XQD2</accession>
<feature type="compositionally biased region" description="Basic residues" evidence="2">
    <location>
        <begin position="208"/>
        <end position="233"/>
    </location>
</feature>
<dbReference type="InterPro" id="IPR009269">
    <property type="entry name" value="NKAP_C"/>
</dbReference>
<dbReference type="HOGENOM" id="CLU_032439_1_0_1"/>
<dbReference type="STRING" id="9669.ENSMPUP00000001282"/>
<evidence type="ECO:0000256" key="1">
    <source>
        <dbReference type="ARBA" id="ARBA00009313"/>
    </source>
</evidence>
<feature type="compositionally biased region" description="Low complexity" evidence="2">
    <location>
        <begin position="191"/>
        <end position="204"/>
    </location>
</feature>
<feature type="compositionally biased region" description="Basic and acidic residues" evidence="2">
    <location>
        <begin position="95"/>
        <end position="112"/>
    </location>
</feature>
<name>M3XQD2_MUSPF</name>
<dbReference type="Pfam" id="PF06047">
    <property type="entry name" value="Nkap_C"/>
    <property type="match status" value="1"/>
</dbReference>
<dbReference type="InParanoid" id="M3XQD2"/>
<feature type="region of interest" description="Disordered" evidence="2">
    <location>
        <begin position="1"/>
        <end position="311"/>
    </location>
</feature>
<dbReference type="GeneTree" id="ENSGT00940000163102"/>
<dbReference type="GO" id="GO:0010468">
    <property type="term" value="P:regulation of gene expression"/>
    <property type="evidence" value="ECO:0007669"/>
    <property type="project" value="TreeGrafter"/>
</dbReference>
<reference evidence="4" key="1">
    <citation type="submission" date="2024-06" db="UniProtKB">
        <authorList>
            <consortium name="Ensembl"/>
        </authorList>
    </citation>
    <scope>IDENTIFICATION</scope>
</reference>
<dbReference type="GO" id="GO:0003682">
    <property type="term" value="F:chromatin binding"/>
    <property type="evidence" value="ECO:0007669"/>
    <property type="project" value="InterPro"/>
</dbReference>
<dbReference type="PANTHER" id="PTHR13087">
    <property type="entry name" value="NF-KAPPA B ACTIVATING PROTEIN"/>
    <property type="match status" value="1"/>
</dbReference>
<comment type="similarity">
    <text evidence="1">Belongs to the NKAP family.</text>
</comment>
<sequence length="378" mass="40872">MAPVSRSRSSEDTAGSRRWRRSSSGSPPSAPDAPRGEAAPALAPPRGLPAPVGRLGRRRLLPARQLARAAAASRSCALPSSSAHDGGYRYGHRHYAGDRQWAEESAKDKEGSFRQPRLSRIGELGAPEWGPSPQLPEPDSDELSPGGEAKARTSSSDASSGAKRKKTSHSKSQEKREKKPKRKQRKNSDHSAGNSDSDTGSSSDAGRKRARKAKQKEKKKKHGGKKPRRRRKKESSDSSFKDSSGASPDGVWAEPGAAGSADLTGPEAPRGLASQDRKPLHGGHAAPGEGAALAESVKAGKRIPRRGEVGLTREEIAPSECAGYVTRRSRHRRMEAVRLREESQVYSADERAPASFNQAERRNFREMVHRKAKGKDDE</sequence>
<evidence type="ECO:0000256" key="2">
    <source>
        <dbReference type="SAM" id="MobiDB-lite"/>
    </source>
</evidence>
<dbReference type="AlphaFoldDB" id="M3XQD2"/>
<evidence type="ECO:0000313" key="4">
    <source>
        <dbReference type="Ensembl" id="ENSMPUP00000001282.1"/>
    </source>
</evidence>
<dbReference type="PANTHER" id="PTHR13087:SF3">
    <property type="entry name" value="NKAP-LIKE PROTEIN"/>
    <property type="match status" value="1"/>
</dbReference>
<feature type="compositionally biased region" description="Low complexity" evidence="2">
    <location>
        <begin position="282"/>
        <end position="295"/>
    </location>
</feature>
<protein>
    <submittedName>
        <fullName evidence="4">NFKB activating protein like</fullName>
    </submittedName>
</protein>